<dbReference type="CDD" id="cd04658">
    <property type="entry name" value="Piwi_piwi-like_Euk"/>
    <property type="match status" value="1"/>
</dbReference>
<evidence type="ECO:0000313" key="5">
    <source>
        <dbReference type="Proteomes" id="UP000027135"/>
    </source>
</evidence>
<dbReference type="GO" id="GO:0003723">
    <property type="term" value="F:RNA binding"/>
    <property type="evidence" value="ECO:0007669"/>
    <property type="project" value="InterPro"/>
</dbReference>
<dbReference type="PROSITE" id="PS50822">
    <property type="entry name" value="PIWI"/>
    <property type="match status" value="1"/>
</dbReference>
<dbReference type="InParanoid" id="A0A067QLR3"/>
<dbReference type="SUPFAM" id="SSF101690">
    <property type="entry name" value="PAZ domain"/>
    <property type="match status" value="1"/>
</dbReference>
<proteinExistence type="inferred from homology"/>
<evidence type="ECO:0000256" key="1">
    <source>
        <dbReference type="RuleBase" id="RU361178"/>
    </source>
</evidence>
<dbReference type="Gene3D" id="3.40.50.2300">
    <property type="match status" value="1"/>
</dbReference>
<dbReference type="GO" id="GO:0034587">
    <property type="term" value="P:piRNA processing"/>
    <property type="evidence" value="ECO:0007669"/>
    <property type="project" value="UniProtKB-ARBA"/>
</dbReference>
<organism evidence="4 5">
    <name type="scientific">Zootermopsis nevadensis</name>
    <name type="common">Dampwood termite</name>
    <dbReference type="NCBI Taxonomy" id="136037"/>
    <lineage>
        <taxon>Eukaryota</taxon>
        <taxon>Metazoa</taxon>
        <taxon>Ecdysozoa</taxon>
        <taxon>Arthropoda</taxon>
        <taxon>Hexapoda</taxon>
        <taxon>Insecta</taxon>
        <taxon>Pterygota</taxon>
        <taxon>Neoptera</taxon>
        <taxon>Polyneoptera</taxon>
        <taxon>Dictyoptera</taxon>
        <taxon>Blattodea</taxon>
        <taxon>Blattoidea</taxon>
        <taxon>Termitoidae</taxon>
        <taxon>Termopsidae</taxon>
        <taxon>Zootermopsis</taxon>
    </lineage>
</organism>
<dbReference type="Pfam" id="PF02170">
    <property type="entry name" value="PAZ"/>
    <property type="match status" value="1"/>
</dbReference>
<dbReference type="AlphaFoldDB" id="A0A067QLR3"/>
<dbReference type="Pfam" id="PF02171">
    <property type="entry name" value="Piwi"/>
    <property type="match status" value="1"/>
</dbReference>
<name>A0A067QLR3_ZOONE</name>
<gene>
    <name evidence="4" type="ORF">L798_00198</name>
</gene>
<evidence type="ECO:0000259" key="3">
    <source>
        <dbReference type="PROSITE" id="PS50822"/>
    </source>
</evidence>
<dbReference type="EMBL" id="KK853178">
    <property type="protein sequence ID" value="KDR10248.1"/>
    <property type="molecule type" value="Genomic_DNA"/>
</dbReference>
<feature type="non-terminal residue" evidence="4">
    <location>
        <position position="1"/>
    </location>
</feature>
<dbReference type="Gene3D" id="3.30.420.10">
    <property type="entry name" value="Ribonuclease H-like superfamily/Ribonuclease H"/>
    <property type="match status" value="1"/>
</dbReference>
<dbReference type="Pfam" id="PF23278">
    <property type="entry name" value="Piwi_N"/>
    <property type="match status" value="1"/>
</dbReference>
<dbReference type="CDD" id="cd02845">
    <property type="entry name" value="PAZ_piwi_like"/>
    <property type="match status" value="1"/>
</dbReference>
<dbReference type="Proteomes" id="UP000027135">
    <property type="component" value="Unassembled WGS sequence"/>
</dbReference>
<dbReference type="InterPro" id="IPR036397">
    <property type="entry name" value="RNaseH_sf"/>
</dbReference>
<dbReference type="InterPro" id="IPR003165">
    <property type="entry name" value="Piwi"/>
</dbReference>
<dbReference type="InterPro" id="IPR036085">
    <property type="entry name" value="PAZ_dom_sf"/>
</dbReference>
<dbReference type="SUPFAM" id="SSF53098">
    <property type="entry name" value="Ribonuclease H-like"/>
    <property type="match status" value="1"/>
</dbReference>
<evidence type="ECO:0000259" key="2">
    <source>
        <dbReference type="PROSITE" id="PS50821"/>
    </source>
</evidence>
<dbReference type="OMA" id="WCGPVKI"/>
<reference evidence="4 5" key="1">
    <citation type="journal article" date="2014" name="Nat. Commun.">
        <title>Molecular traces of alternative social organization in a termite genome.</title>
        <authorList>
            <person name="Terrapon N."/>
            <person name="Li C."/>
            <person name="Robertson H.M."/>
            <person name="Ji L."/>
            <person name="Meng X."/>
            <person name="Booth W."/>
            <person name="Chen Z."/>
            <person name="Childers C.P."/>
            <person name="Glastad K.M."/>
            <person name="Gokhale K."/>
            <person name="Gowin J."/>
            <person name="Gronenberg W."/>
            <person name="Hermansen R.A."/>
            <person name="Hu H."/>
            <person name="Hunt B.G."/>
            <person name="Huylmans A.K."/>
            <person name="Khalil S.M."/>
            <person name="Mitchell R.D."/>
            <person name="Munoz-Torres M.C."/>
            <person name="Mustard J.A."/>
            <person name="Pan H."/>
            <person name="Reese J.T."/>
            <person name="Scharf M.E."/>
            <person name="Sun F."/>
            <person name="Vogel H."/>
            <person name="Xiao J."/>
            <person name="Yang W."/>
            <person name="Yang Z."/>
            <person name="Yang Z."/>
            <person name="Zhou J."/>
            <person name="Zhu J."/>
            <person name="Brent C.S."/>
            <person name="Elsik C.G."/>
            <person name="Goodisman M.A."/>
            <person name="Liberles D.A."/>
            <person name="Roe R.M."/>
            <person name="Vargo E.L."/>
            <person name="Vilcinskas A."/>
            <person name="Wang J."/>
            <person name="Bornberg-Bauer E."/>
            <person name="Korb J."/>
            <person name="Zhang G."/>
            <person name="Liebig J."/>
        </authorList>
    </citation>
    <scope>NUCLEOTIDE SEQUENCE [LARGE SCALE GENOMIC DNA]</scope>
    <source>
        <tissue evidence="4">Whole organism</tissue>
    </source>
</reference>
<feature type="domain" description="PAZ" evidence="2">
    <location>
        <begin position="168"/>
        <end position="272"/>
    </location>
</feature>
<dbReference type="STRING" id="136037.A0A067QLR3"/>
<accession>A0A067QLR3</accession>
<evidence type="ECO:0000313" key="4">
    <source>
        <dbReference type="EMBL" id="KDR10248.1"/>
    </source>
</evidence>
<dbReference type="PROSITE" id="PS50821">
    <property type="entry name" value="PAZ"/>
    <property type="match status" value="1"/>
</dbReference>
<dbReference type="eggNOG" id="KOG1042">
    <property type="taxonomic scope" value="Eukaryota"/>
</dbReference>
<dbReference type="InterPro" id="IPR003100">
    <property type="entry name" value="PAZ_dom"/>
</dbReference>
<feature type="domain" description="Piwi" evidence="3">
    <location>
        <begin position="436"/>
        <end position="704"/>
    </location>
</feature>
<dbReference type="PANTHER" id="PTHR22891">
    <property type="entry name" value="EUKARYOTIC TRANSLATION INITIATION FACTOR 2C"/>
    <property type="match status" value="1"/>
</dbReference>
<protein>
    <submittedName>
        <fullName evidence="4">Protein piwi</fullName>
    </submittedName>
</protein>
<keyword evidence="5" id="KW-1185">Reference proteome</keyword>
<dbReference type="InterPro" id="IPR012337">
    <property type="entry name" value="RNaseH-like_sf"/>
</dbReference>
<comment type="similarity">
    <text evidence="1">Belongs to the argonaute family.</text>
</comment>
<dbReference type="SMART" id="SM00949">
    <property type="entry name" value="PAZ"/>
    <property type="match status" value="1"/>
</dbReference>
<dbReference type="Gene3D" id="2.170.260.10">
    <property type="entry name" value="paz domain"/>
    <property type="match status" value="1"/>
</dbReference>
<sequence>GVPITLKANYFKLETDQNWYQYDVCFSPEVESAVEREGLLDNVKESIGVYVLDGTTMFSINDLGQNEMKLFSTWESDEIQTQISLQFVKKLVVGEACYIQFFNKLMRQEMRYLQLQLVGQNFCDESDKIVVSNHPVEVWPGYLTSVHQLKAGMLMNCLISTKVVRLDTVLDMLTKLKKDHSQRYEELFKQQIEGAVVLTKYDNQTYYVDYVNFDLTPTSTFEYLGGEQISYKDYYQSAYQKTISDDRQPLLVAHAGKGECVCLVPELCRMTGFDPETRANVAVMRELEERALLAPQDMIDRLNAFNKRLLEHQSVRRDLQAWNVRLDDKLIEFQGRVLPWDKILHGPHLGQVAEQSGWMTELGRKPMLVTPTLSTWTVIVPVTYKKDAQDFVTKLIDAAWRMRFDIRQPYFKYVSHQVPSFEEALEEVNLCLKPQMIMCIVPERGINHYTAIKKKCCLDRAVPTQVIVANNLTRKGVQSIATSVAIQMCCKIGGVPWTVEIPISGLMVVGFDVYHDTTPRGGNSYGAFVASLNKTFSQYFSAVSAHTPGQELSNDMASYLGDALCEYKKCNGALPEQIVIYRDGVFRHQIPEVKNREIVALKKCWKDTYGEQECRMAFIVVTKRIRTRLFHNNENPPPGTVADDCITTPEICDFFLVPRSVCQGTVRPTGYGVLFNKTGLDIVMLQKITYKMAHLYFNQRVSIA</sequence>
<dbReference type="SMART" id="SM00950">
    <property type="entry name" value="Piwi"/>
    <property type="match status" value="1"/>
</dbReference>